<evidence type="ECO:0000256" key="4">
    <source>
        <dbReference type="ARBA" id="ARBA00023002"/>
    </source>
</evidence>
<keyword evidence="3" id="KW-0479">Metal-binding</keyword>
<evidence type="ECO:0000313" key="6">
    <source>
        <dbReference type="EMBL" id="QHU19361.1"/>
    </source>
</evidence>
<dbReference type="EMBL" id="MN740948">
    <property type="protein sequence ID" value="QHU19361.1"/>
    <property type="molecule type" value="Genomic_DNA"/>
</dbReference>
<comment type="cofactor">
    <cofactor evidence="1">
        <name>Fe(2+)</name>
        <dbReference type="ChEBI" id="CHEBI:29033"/>
    </cofactor>
</comment>
<sequence>MKLFLLFLLFIFIFNFNFYKAFINFNLINRFMRHNFNESLVFNHDITINLSLQNQDIFKNLNGFYGLIGPNIQMNSIPNEISNLNEKKSNIIFSLYDLFTGDGLIQGVFFDQGKLTFVKHLIKTEKVLYERQNGKIIQNLLIKIIHGILNEFGIFPNLYGTANTAILNNGLKNYALFERDSPYLININFQNKNINTIEKINIENLKHFSGHSKSLKNGNIETIDYRIFGKKVIYYLLNSDLKIIDQFEFKFKYIPIIHDFYSNDKLLILIDSPLKINPKKLFCKIPISIKPNENTYIYVFDKFNKSVETYLCDSSFFTFHYSFVEDFENNIFIYLSIYDTFNFNDLKINGKYRKIEINKKTKKVTIIQNPELEKYNLDFPIPFEDKIILRNYEYPRINGFIIVDKLTIFKKIFFENKNICGEPSIFYLNEIPYLIFFNIENNLDLISFLNLRDYQIIDINIPCNLNLGFHSIFLQK</sequence>
<reference evidence="6" key="1">
    <citation type="journal article" date="2020" name="Nature">
        <title>Giant virus diversity and host interactions through global metagenomics.</title>
        <authorList>
            <person name="Schulz F."/>
            <person name="Roux S."/>
            <person name="Paez-Espino D."/>
            <person name="Jungbluth S."/>
            <person name="Walsh D.A."/>
            <person name="Denef V.J."/>
            <person name="McMahon K.D."/>
            <person name="Konstantinidis K.T."/>
            <person name="Eloe-Fadrosh E.A."/>
            <person name="Kyrpides N.C."/>
            <person name="Woyke T."/>
        </authorList>
    </citation>
    <scope>NUCLEOTIDE SEQUENCE</scope>
    <source>
        <strain evidence="6">GVMAG-S-3300013014-104</strain>
    </source>
</reference>
<organism evidence="6">
    <name type="scientific">viral metagenome</name>
    <dbReference type="NCBI Taxonomy" id="1070528"/>
    <lineage>
        <taxon>unclassified sequences</taxon>
        <taxon>metagenomes</taxon>
        <taxon>organismal metagenomes</taxon>
    </lineage>
</organism>
<dbReference type="PANTHER" id="PTHR10543">
    <property type="entry name" value="BETA-CAROTENE DIOXYGENASE"/>
    <property type="match status" value="1"/>
</dbReference>
<name>A0A6C0KQ95_9ZZZZ</name>
<dbReference type="GO" id="GO:0016121">
    <property type="term" value="P:carotene catabolic process"/>
    <property type="evidence" value="ECO:0007669"/>
    <property type="project" value="TreeGrafter"/>
</dbReference>
<keyword evidence="4" id="KW-0560">Oxidoreductase</keyword>
<accession>A0A6C0KQ95</accession>
<dbReference type="GO" id="GO:0046872">
    <property type="term" value="F:metal ion binding"/>
    <property type="evidence" value="ECO:0007669"/>
    <property type="project" value="UniProtKB-KW"/>
</dbReference>
<comment type="similarity">
    <text evidence="2">Belongs to the carotenoid oxygenase family.</text>
</comment>
<evidence type="ECO:0000256" key="1">
    <source>
        <dbReference type="ARBA" id="ARBA00001954"/>
    </source>
</evidence>
<evidence type="ECO:0008006" key="7">
    <source>
        <dbReference type="Google" id="ProtNLM"/>
    </source>
</evidence>
<dbReference type="AlphaFoldDB" id="A0A6C0KQ95"/>
<dbReference type="InterPro" id="IPR004294">
    <property type="entry name" value="Carotenoid_Oase"/>
</dbReference>
<evidence type="ECO:0000256" key="2">
    <source>
        <dbReference type="ARBA" id="ARBA00006787"/>
    </source>
</evidence>
<keyword evidence="5" id="KW-0408">Iron</keyword>
<protein>
    <recommendedName>
        <fullName evidence="7">Dioxygenase</fullName>
    </recommendedName>
</protein>
<evidence type="ECO:0000256" key="5">
    <source>
        <dbReference type="ARBA" id="ARBA00023004"/>
    </source>
</evidence>
<dbReference type="GO" id="GO:0010436">
    <property type="term" value="F:carotenoid dioxygenase activity"/>
    <property type="evidence" value="ECO:0007669"/>
    <property type="project" value="TreeGrafter"/>
</dbReference>
<dbReference type="PANTHER" id="PTHR10543:SF89">
    <property type="entry name" value="CAROTENOID 9,10(9',10')-CLEAVAGE DIOXYGENASE 1"/>
    <property type="match status" value="1"/>
</dbReference>
<proteinExistence type="inferred from homology"/>
<evidence type="ECO:0000256" key="3">
    <source>
        <dbReference type="ARBA" id="ARBA00022723"/>
    </source>
</evidence>
<dbReference type="Pfam" id="PF03055">
    <property type="entry name" value="RPE65"/>
    <property type="match status" value="1"/>
</dbReference>